<comment type="caution">
    <text evidence="1">The sequence shown here is derived from an EMBL/GenBank/DDBJ whole genome shotgun (WGS) entry which is preliminary data.</text>
</comment>
<accession>A0ACC1R3G4</accession>
<organism evidence="1 2">
    <name type="scientific">Lecanicillium saksenae</name>
    <dbReference type="NCBI Taxonomy" id="468837"/>
    <lineage>
        <taxon>Eukaryota</taxon>
        <taxon>Fungi</taxon>
        <taxon>Dikarya</taxon>
        <taxon>Ascomycota</taxon>
        <taxon>Pezizomycotina</taxon>
        <taxon>Sordariomycetes</taxon>
        <taxon>Hypocreomycetidae</taxon>
        <taxon>Hypocreales</taxon>
        <taxon>Cordycipitaceae</taxon>
        <taxon>Lecanicillium</taxon>
    </lineage>
</organism>
<gene>
    <name evidence="1" type="ORF">NLG97_g2190</name>
</gene>
<reference evidence="1" key="1">
    <citation type="submission" date="2022-07" db="EMBL/GenBank/DDBJ databases">
        <title>Genome Sequence of Lecanicillium saksenae.</title>
        <authorList>
            <person name="Buettner E."/>
        </authorList>
    </citation>
    <scope>NUCLEOTIDE SEQUENCE</scope>
    <source>
        <strain evidence="1">VT-O1</strain>
    </source>
</reference>
<dbReference type="EMBL" id="JANAKD010000141">
    <property type="protein sequence ID" value="KAJ3497058.1"/>
    <property type="molecule type" value="Genomic_DNA"/>
</dbReference>
<evidence type="ECO:0000313" key="2">
    <source>
        <dbReference type="Proteomes" id="UP001148737"/>
    </source>
</evidence>
<name>A0ACC1R3G4_9HYPO</name>
<sequence>MNTIYLFTASFMFLFALVHTSAIPDVLPKRSTLLLPSKDPFYAVPAGLDHVHPGTILKHRPAPAPLAAFGIVPVKLQESHQILYRTTDSLGNATATVLTVLIPHNADRSKVLSYQVAEDAANINCAPSYALQLESATGPLFGTIITQAEILLILAALEQGWVVIIPDFLGPKAAFIANKLSGQATLDGIRAALGSQSFTGIQDPRITMWGYSGGAIATNWAAELQPTYAPELMIAGAAVGGTVPDFRSALKRVNGDLFAGFVPPAILGLSAQFPEVSALVEQHIKPDAKDKFYRARDRCLVPNAAEFLFADVFGMFDDRNLFFSNPTATAAIENANLGKAVPKIPFYWYKSVLDEASPVADTDAVVSKYCSEGVTIEYVRDIASEHGSYAAIGAPKAISWLKRVMNGETPKPGCSTKTTFSSLLDPATIEILPKYITDALLVILGRPAGPIIFG</sequence>
<evidence type="ECO:0000313" key="1">
    <source>
        <dbReference type="EMBL" id="KAJ3497058.1"/>
    </source>
</evidence>
<protein>
    <submittedName>
        <fullName evidence="1">Uncharacterized protein</fullName>
    </submittedName>
</protein>
<keyword evidence="2" id="KW-1185">Reference proteome</keyword>
<dbReference type="Proteomes" id="UP001148737">
    <property type="component" value="Unassembled WGS sequence"/>
</dbReference>
<proteinExistence type="predicted"/>